<dbReference type="RefSeq" id="XP_002130075.1">
    <property type="nucleotide sequence ID" value="XM_002130039.4"/>
</dbReference>
<accession>A0A1W3JDM4</accession>
<gene>
    <name evidence="4" type="primary">LOC100177846</name>
</gene>
<evidence type="ECO:0000313" key="5">
    <source>
        <dbReference type="Proteomes" id="UP000008144"/>
    </source>
</evidence>
<dbReference type="GeneID" id="100177846"/>
<dbReference type="Ensembl" id="ENSCINT00000015127.3">
    <property type="protein sequence ID" value="ENSCINP00000015127.3"/>
    <property type="gene ID" value="ENSCING00000007369.3"/>
</dbReference>
<dbReference type="OrthoDB" id="2021138at2759"/>
<dbReference type="OMA" id="SHMIVEI"/>
<evidence type="ECO:0000256" key="2">
    <source>
        <dbReference type="ARBA" id="ARBA00022737"/>
    </source>
</evidence>
<dbReference type="KEGG" id="cin:100177846"/>
<keyword evidence="2" id="KW-0677">Repeat</keyword>
<reference evidence="5" key="1">
    <citation type="journal article" date="2002" name="Science">
        <title>The draft genome of Ciona intestinalis: insights into chordate and vertebrate origins.</title>
        <authorList>
            <person name="Dehal P."/>
            <person name="Satou Y."/>
            <person name="Campbell R.K."/>
            <person name="Chapman J."/>
            <person name="Degnan B."/>
            <person name="De Tomaso A."/>
            <person name="Davidson B."/>
            <person name="Di Gregorio A."/>
            <person name="Gelpke M."/>
            <person name="Goodstein D.M."/>
            <person name="Harafuji N."/>
            <person name="Hastings K.E."/>
            <person name="Ho I."/>
            <person name="Hotta K."/>
            <person name="Huang W."/>
            <person name="Kawashima T."/>
            <person name="Lemaire P."/>
            <person name="Martinez D."/>
            <person name="Meinertzhagen I.A."/>
            <person name="Necula S."/>
            <person name="Nonaka M."/>
            <person name="Putnam N."/>
            <person name="Rash S."/>
            <person name="Saiga H."/>
            <person name="Satake M."/>
            <person name="Terry A."/>
            <person name="Yamada L."/>
            <person name="Wang H.G."/>
            <person name="Awazu S."/>
            <person name="Azumi K."/>
            <person name="Boore J."/>
            <person name="Branno M."/>
            <person name="Chin-Bow S."/>
            <person name="DeSantis R."/>
            <person name="Doyle S."/>
            <person name="Francino P."/>
            <person name="Keys D.N."/>
            <person name="Haga S."/>
            <person name="Hayashi H."/>
            <person name="Hino K."/>
            <person name="Imai K.S."/>
            <person name="Inaba K."/>
            <person name="Kano S."/>
            <person name="Kobayashi K."/>
            <person name="Kobayashi M."/>
            <person name="Lee B.I."/>
            <person name="Makabe K.W."/>
            <person name="Manohar C."/>
            <person name="Matassi G."/>
            <person name="Medina M."/>
            <person name="Mochizuki Y."/>
            <person name="Mount S."/>
            <person name="Morishita T."/>
            <person name="Miura S."/>
            <person name="Nakayama A."/>
            <person name="Nishizaka S."/>
            <person name="Nomoto H."/>
            <person name="Ohta F."/>
            <person name="Oishi K."/>
            <person name="Rigoutsos I."/>
            <person name="Sano M."/>
            <person name="Sasaki A."/>
            <person name="Sasakura Y."/>
            <person name="Shoguchi E."/>
            <person name="Shin-i T."/>
            <person name="Spagnuolo A."/>
            <person name="Stainier D."/>
            <person name="Suzuki M.M."/>
            <person name="Tassy O."/>
            <person name="Takatori N."/>
            <person name="Tokuoka M."/>
            <person name="Yagi K."/>
            <person name="Yoshizaki F."/>
            <person name="Wada S."/>
            <person name="Zhang C."/>
            <person name="Hyatt P.D."/>
            <person name="Larimer F."/>
            <person name="Detter C."/>
            <person name="Doggett N."/>
            <person name="Glavina T."/>
            <person name="Hawkins T."/>
            <person name="Richardson P."/>
            <person name="Lucas S."/>
            <person name="Kohara Y."/>
            <person name="Levine M."/>
            <person name="Satoh N."/>
            <person name="Rokhsar D.S."/>
        </authorList>
    </citation>
    <scope>NUCLEOTIDE SEQUENCE [LARGE SCALE GENOMIC DNA]</scope>
</reference>
<dbReference type="RefSeq" id="XP_009859355.1">
    <property type="nucleotide sequence ID" value="XM_009861053.3"/>
</dbReference>
<dbReference type="PANTHER" id="PTHR45712">
    <property type="entry name" value="AGAP008170-PA"/>
    <property type="match status" value="1"/>
</dbReference>
<feature type="compositionally biased region" description="Basic and acidic residues" evidence="3">
    <location>
        <begin position="446"/>
        <end position="460"/>
    </location>
</feature>
<feature type="region of interest" description="Disordered" evidence="3">
    <location>
        <begin position="380"/>
        <end position="460"/>
    </location>
</feature>
<feature type="compositionally biased region" description="Basic and acidic residues" evidence="3">
    <location>
        <begin position="285"/>
        <end position="298"/>
    </location>
</feature>
<reference evidence="4" key="3">
    <citation type="submission" date="2025-08" db="UniProtKB">
        <authorList>
            <consortium name="Ensembl"/>
        </authorList>
    </citation>
    <scope>IDENTIFICATION</scope>
</reference>
<evidence type="ECO:0000256" key="3">
    <source>
        <dbReference type="SAM" id="MobiDB-lite"/>
    </source>
</evidence>
<keyword evidence="1" id="KW-0433">Leucine-rich repeat</keyword>
<reference evidence="4" key="2">
    <citation type="journal article" date="2008" name="Genome Biol.">
        <title>Improved genome assembly and evidence-based global gene model set for the chordate Ciona intestinalis: new insight into intron and operon populations.</title>
        <authorList>
            <person name="Satou Y."/>
            <person name="Mineta K."/>
            <person name="Ogasawara M."/>
            <person name="Sasakura Y."/>
            <person name="Shoguchi E."/>
            <person name="Ueno K."/>
            <person name="Yamada L."/>
            <person name="Matsumoto J."/>
            <person name="Wasserscheid J."/>
            <person name="Dewar K."/>
            <person name="Wiley G.B."/>
            <person name="Macmil S.L."/>
            <person name="Roe B.A."/>
            <person name="Zeller R.W."/>
            <person name="Hastings K.E."/>
            <person name="Lemaire P."/>
            <person name="Lindquist E."/>
            <person name="Endo T."/>
            <person name="Hotta K."/>
            <person name="Inaba K."/>
        </authorList>
    </citation>
    <scope>NUCLEOTIDE SEQUENCE [LARGE SCALE GENOMIC DNA]</scope>
    <source>
        <strain evidence="4">wild type</strain>
    </source>
</reference>
<dbReference type="STRING" id="7719.ENSCINP00000015127"/>
<dbReference type="Pfam" id="PF13855">
    <property type="entry name" value="LRR_8"/>
    <property type="match status" value="1"/>
</dbReference>
<dbReference type="InterPro" id="IPR001611">
    <property type="entry name" value="Leu-rich_rpt"/>
</dbReference>
<dbReference type="InterPro" id="IPR050333">
    <property type="entry name" value="SLRP"/>
</dbReference>
<proteinExistence type="predicted"/>
<dbReference type="InterPro" id="IPR003591">
    <property type="entry name" value="Leu-rich_rpt_typical-subtyp"/>
</dbReference>
<dbReference type="eggNOG" id="KOG0620">
    <property type="taxonomic scope" value="Eukaryota"/>
</dbReference>
<evidence type="ECO:0000256" key="1">
    <source>
        <dbReference type="ARBA" id="ARBA00022614"/>
    </source>
</evidence>
<protein>
    <submittedName>
        <fullName evidence="4">Leucine-rich repeat-containing protein 27</fullName>
    </submittedName>
</protein>
<dbReference type="Gene3D" id="3.80.10.10">
    <property type="entry name" value="Ribonuclease Inhibitor"/>
    <property type="match status" value="1"/>
</dbReference>
<dbReference type="SMART" id="SM00369">
    <property type="entry name" value="LRR_TYP"/>
    <property type="match status" value="2"/>
</dbReference>
<accession>F6VZ08</accession>
<dbReference type="GeneTree" id="ENSGT00940000170679"/>
<dbReference type="InterPro" id="IPR032675">
    <property type="entry name" value="LRR_dom_sf"/>
</dbReference>
<dbReference type="Proteomes" id="UP000008144">
    <property type="component" value="Chromosome 8"/>
</dbReference>
<dbReference type="EMBL" id="EAAA01002709">
    <property type="status" value="NOT_ANNOTATED_CDS"/>
    <property type="molecule type" value="Genomic_DNA"/>
</dbReference>
<name>A0A1W3JDM4_CIOIN</name>
<reference evidence="4" key="4">
    <citation type="submission" date="2025-09" db="UniProtKB">
        <authorList>
            <consortium name="Ensembl"/>
        </authorList>
    </citation>
    <scope>IDENTIFICATION</scope>
</reference>
<feature type="region of interest" description="Disordered" evidence="3">
    <location>
        <begin position="285"/>
        <end position="327"/>
    </location>
</feature>
<dbReference type="InParanoid" id="A0A1W3JDM4"/>
<feature type="compositionally biased region" description="Basic residues" evidence="3">
    <location>
        <begin position="306"/>
        <end position="315"/>
    </location>
</feature>
<organism evidence="4 5">
    <name type="scientific">Ciona intestinalis</name>
    <name type="common">Transparent sea squirt</name>
    <name type="synonym">Ascidia intestinalis</name>
    <dbReference type="NCBI Taxonomy" id="7719"/>
    <lineage>
        <taxon>Eukaryota</taxon>
        <taxon>Metazoa</taxon>
        <taxon>Chordata</taxon>
        <taxon>Tunicata</taxon>
        <taxon>Ascidiacea</taxon>
        <taxon>Phlebobranchia</taxon>
        <taxon>Cionidae</taxon>
        <taxon>Ciona</taxon>
    </lineage>
</organism>
<keyword evidence="5" id="KW-1185">Reference proteome</keyword>
<sequence>MHSFDNSEPGRTTVNKKLGNKDNEVVKLIKNQSHDDAFLDLCNRGIQILPDQLYTLPHIQHLYLEGNQISQLPNNFFDRLPTLQWLDLRNNQLKAIPVSIGRHQSIKKLLLEGNCLTHLPLQMGLTKTLTGLNLRGNPLVVPPQHITDQGVYVILSYLWQELQNRTKTPYDEVSPAVEKLSIIDDESNNSEEDEDMLTDAAIFTGRNIPSPLSDDFELVRHGPTPMSASLHKPVSYQEYKGRFQGNSLLEGLRNKSRNSPKEISLVDIHHKDDVRKDQLRQMREMKQMNEDQRRKDKTVLSNWRHETRRRQRQSRSKTADVSIRPPPFASDEQLVIHSDVREEKVETVLPGEHKLRVKHTVPIKRSHMIVEIPNAMNEVNQTESVDEEKKEDKNEPFVGKMSRPNSVARSRTNDEIMQRMKQHSSQLHKQFKKQRKEVSSTAPSKELQRELLDRKMSKDPQLEYRFRAFTGDTASAHSSSNKTTSM</sequence>
<dbReference type="SUPFAM" id="SSF52058">
    <property type="entry name" value="L domain-like"/>
    <property type="match status" value="1"/>
</dbReference>
<dbReference type="PANTHER" id="PTHR45712:SF22">
    <property type="entry name" value="INSULIN-LIKE GROWTH FACTOR-BINDING PROTEIN COMPLEX ACID LABILE SUBUNIT"/>
    <property type="match status" value="1"/>
</dbReference>
<evidence type="ECO:0000313" key="4">
    <source>
        <dbReference type="Ensembl" id="ENSCINP00000015127.3"/>
    </source>
</evidence>
<dbReference type="AlphaFoldDB" id="A0A1W3JDM4"/>